<dbReference type="InterPro" id="IPR027417">
    <property type="entry name" value="P-loop_NTPase"/>
</dbReference>
<dbReference type="Pfam" id="PF13469">
    <property type="entry name" value="Sulfotransfer_3"/>
    <property type="match status" value="1"/>
</dbReference>
<dbReference type="GO" id="GO:0016740">
    <property type="term" value="F:transferase activity"/>
    <property type="evidence" value="ECO:0007669"/>
    <property type="project" value="UniProtKB-KW"/>
</dbReference>
<keyword evidence="1" id="KW-0808">Transferase</keyword>
<dbReference type="RefSeq" id="WP_171834401.1">
    <property type="nucleotide sequence ID" value="NZ_CP053708.1"/>
</dbReference>
<reference evidence="1 2" key="1">
    <citation type="journal article" date="2014" name="World J. Microbiol. Biotechnol.">
        <title>Biodiversity and physiological characteristics of Antarctic and Arctic lichens-associated bacteria.</title>
        <authorList>
            <person name="Lee Y.M."/>
            <person name="Kim E.H."/>
            <person name="Lee H.K."/>
            <person name="Hong S.G."/>
        </authorList>
    </citation>
    <scope>NUCLEOTIDE SEQUENCE [LARGE SCALE GENOMIC DNA]</scope>
    <source>
        <strain evidence="1 2">PAMC 26569</strain>
    </source>
</reference>
<evidence type="ECO:0000313" key="2">
    <source>
        <dbReference type="Proteomes" id="UP000500767"/>
    </source>
</evidence>
<keyword evidence="2" id="KW-1185">Reference proteome</keyword>
<dbReference type="EMBL" id="CP053708">
    <property type="protein sequence ID" value="QKE89406.1"/>
    <property type="molecule type" value="Genomic_DNA"/>
</dbReference>
<organism evidence="1 2">
    <name type="scientific">Lichenicola cladoniae</name>
    <dbReference type="NCBI Taxonomy" id="1484109"/>
    <lineage>
        <taxon>Bacteria</taxon>
        <taxon>Pseudomonadati</taxon>
        <taxon>Pseudomonadota</taxon>
        <taxon>Alphaproteobacteria</taxon>
        <taxon>Acetobacterales</taxon>
        <taxon>Acetobacteraceae</taxon>
        <taxon>Lichenicola</taxon>
    </lineage>
</organism>
<sequence length="274" mass="30480">MSRTIHFISGLPRSGSTLLAALLRQNPMLRAEMSSPVAVLCERVLPVIGHGEYATMFDDQLRRQILNGLVDSYYAGTPEETVLFDTNRAWCAHMRVLADLRPGAFVIACVRDPVWIIDSFERLLRRNTYLVSKLHGVAHSATVFDRVEQLMAVQGAFGAAWQAVQDAYYGEFAHRLIVVDYDELVADPVRVLAALYDVLQLAPFEHDPNALAFEGGQAFDAALNTPGLHAVRPRVERTHRRTILPPQIVKRLAGTSFWRDPAHNPGGAFVIAPE</sequence>
<name>A0A6M8HM57_9PROT</name>
<evidence type="ECO:0000313" key="1">
    <source>
        <dbReference type="EMBL" id="QKE89406.1"/>
    </source>
</evidence>
<dbReference type="KEGG" id="lck:HN018_04570"/>
<dbReference type="Proteomes" id="UP000500767">
    <property type="component" value="Chromosome"/>
</dbReference>
<dbReference type="Gene3D" id="3.40.50.300">
    <property type="entry name" value="P-loop containing nucleotide triphosphate hydrolases"/>
    <property type="match status" value="1"/>
</dbReference>
<proteinExistence type="predicted"/>
<accession>A0A6M8HM57</accession>
<protein>
    <submittedName>
        <fullName evidence="1">Sulfotransferase</fullName>
    </submittedName>
</protein>
<gene>
    <name evidence="1" type="ORF">HN018_04570</name>
</gene>
<dbReference type="SUPFAM" id="SSF52540">
    <property type="entry name" value="P-loop containing nucleoside triphosphate hydrolases"/>
    <property type="match status" value="1"/>
</dbReference>
<dbReference type="AlphaFoldDB" id="A0A6M8HM57"/>